<keyword evidence="2" id="KW-1185">Reference proteome</keyword>
<name>A0A6B7ZF34_9CAUD</name>
<sequence>MDQVKLSELSLSRFGFLLVDPETGETVSDEEQLKFIESFRKAPSTPTTLNVTKLSDILKLADCKKVLIQVSQGPRYKEEIADRTVHLISQLFKLSPDSDISIVKFDATGNGNMADYLTHTLVFTVFPGNVNVDKTRGMHGTEGSTLLVTE</sequence>
<reference evidence="1 2" key="1">
    <citation type="submission" date="2019-11" db="EMBL/GenBank/DDBJ databases">
        <authorList>
            <person name="Lewis R."/>
            <person name="Clooney A.G."/>
            <person name="Stockdale S.R."/>
            <person name="Buttimer C."/>
            <person name="Draper L.A."/>
            <person name="Ross R.P."/>
            <person name="Hill C."/>
        </authorList>
    </citation>
    <scope>NUCLEOTIDE SEQUENCE [LARGE SCALE GENOMIC DNA]</scope>
</reference>
<organism evidence="1 2">
    <name type="scientific">Klebsiella phage N1M2</name>
    <dbReference type="NCBI Taxonomy" id="2664939"/>
    <lineage>
        <taxon>Viruses</taxon>
        <taxon>Duplodnaviria</taxon>
        <taxon>Heunggongvirae</taxon>
        <taxon>Uroviricota</taxon>
        <taxon>Caudoviricetes</taxon>
        <taxon>Chimalliviridae</taxon>
        <taxon>Nimduovirus</taxon>
        <taxon>Nimduovirus N1M2</taxon>
    </lineage>
</organism>
<evidence type="ECO:0000313" key="2">
    <source>
        <dbReference type="Proteomes" id="UP000464669"/>
    </source>
</evidence>
<gene>
    <name evidence="1" type="ORF">N1M2_233</name>
</gene>
<dbReference type="EMBL" id="MN642089">
    <property type="protein sequence ID" value="QGH72096.1"/>
    <property type="molecule type" value="Genomic_DNA"/>
</dbReference>
<proteinExistence type="predicted"/>
<protein>
    <submittedName>
        <fullName evidence="1">Uncharacterized protein</fullName>
    </submittedName>
</protein>
<accession>A0A6B7ZF34</accession>
<dbReference type="Proteomes" id="UP000464669">
    <property type="component" value="Segment"/>
</dbReference>
<evidence type="ECO:0000313" key="1">
    <source>
        <dbReference type="EMBL" id="QGH72096.1"/>
    </source>
</evidence>